<comment type="similarity">
    <text evidence="2 12">Belongs to the cation transport ATPase (P-type) (TC 3.A.3) family. Type IB subfamily.</text>
</comment>
<keyword evidence="10" id="KW-0406">Ion transport</keyword>
<evidence type="ECO:0000256" key="6">
    <source>
        <dbReference type="ARBA" id="ARBA00022737"/>
    </source>
</evidence>
<dbReference type="SUPFAM" id="SSF55008">
    <property type="entry name" value="HMA, heavy metal-associated domain"/>
    <property type="match status" value="1"/>
</dbReference>
<evidence type="ECO:0000256" key="10">
    <source>
        <dbReference type="ARBA" id="ARBA00023065"/>
    </source>
</evidence>
<dbReference type="Gene3D" id="3.30.70.100">
    <property type="match status" value="1"/>
</dbReference>
<dbReference type="PROSITE" id="PS50846">
    <property type="entry name" value="HMA_2"/>
    <property type="match status" value="1"/>
</dbReference>
<keyword evidence="12" id="KW-0067">ATP-binding</keyword>
<dbReference type="InterPro" id="IPR023298">
    <property type="entry name" value="ATPase_P-typ_TM_dom_sf"/>
</dbReference>
<comment type="subcellular location">
    <subcellularLocation>
        <location evidence="1 12">Membrane</location>
    </subcellularLocation>
</comment>
<dbReference type="SFLD" id="SFLDF00027">
    <property type="entry name" value="p-type_atpase"/>
    <property type="match status" value="1"/>
</dbReference>
<evidence type="ECO:0000259" key="13">
    <source>
        <dbReference type="PROSITE" id="PS50846"/>
    </source>
</evidence>
<evidence type="ECO:0000313" key="15">
    <source>
        <dbReference type="Proteomes" id="UP000316621"/>
    </source>
</evidence>
<dbReference type="GO" id="GO:0046872">
    <property type="term" value="F:metal ion binding"/>
    <property type="evidence" value="ECO:0007669"/>
    <property type="project" value="UniProtKB-KW"/>
</dbReference>
<dbReference type="PANTHER" id="PTHR46594:SF4">
    <property type="entry name" value="P-TYPE CATION-TRANSPORTING ATPASE"/>
    <property type="match status" value="1"/>
</dbReference>
<dbReference type="InterPro" id="IPR006121">
    <property type="entry name" value="HMA_dom"/>
</dbReference>
<dbReference type="SFLD" id="SFLDS00003">
    <property type="entry name" value="Haloacid_Dehalogenase"/>
    <property type="match status" value="1"/>
</dbReference>
<dbReference type="NCBIfam" id="TIGR01494">
    <property type="entry name" value="ATPase_P-type"/>
    <property type="match status" value="1"/>
</dbReference>
<dbReference type="Gene3D" id="3.40.1110.10">
    <property type="entry name" value="Calcium-transporting ATPase, cytoplasmic domain N"/>
    <property type="match status" value="2"/>
</dbReference>
<dbReference type="GO" id="GO:0019829">
    <property type="term" value="F:ATPase-coupled monoatomic cation transmembrane transporter activity"/>
    <property type="evidence" value="ECO:0007669"/>
    <property type="project" value="InterPro"/>
</dbReference>
<evidence type="ECO:0000256" key="4">
    <source>
        <dbReference type="ARBA" id="ARBA00022692"/>
    </source>
</evidence>
<accession>A0A4Y7LFI1</accession>
<keyword evidence="9" id="KW-0186">Copper</keyword>
<dbReference type="Gene3D" id="3.40.50.1000">
    <property type="entry name" value="HAD superfamily/HAD-like"/>
    <property type="match status" value="1"/>
</dbReference>
<organism evidence="14 15">
    <name type="scientific">Papaver somniferum</name>
    <name type="common">Opium poppy</name>
    <dbReference type="NCBI Taxonomy" id="3469"/>
    <lineage>
        <taxon>Eukaryota</taxon>
        <taxon>Viridiplantae</taxon>
        <taxon>Streptophyta</taxon>
        <taxon>Embryophyta</taxon>
        <taxon>Tracheophyta</taxon>
        <taxon>Spermatophyta</taxon>
        <taxon>Magnoliopsida</taxon>
        <taxon>Ranunculales</taxon>
        <taxon>Papaveraceae</taxon>
        <taxon>Papaveroideae</taxon>
        <taxon>Papaver</taxon>
    </lineage>
</organism>
<evidence type="ECO:0000256" key="5">
    <source>
        <dbReference type="ARBA" id="ARBA00022723"/>
    </source>
</evidence>
<feature type="transmembrane region" description="Helical" evidence="12">
    <location>
        <begin position="800"/>
        <end position="822"/>
    </location>
</feature>
<dbReference type="OMA" id="TIWAYST"/>
<gene>
    <name evidence="14" type="ORF">C5167_047049</name>
</gene>
<dbReference type="CDD" id="cd02094">
    <property type="entry name" value="P-type_ATPase_Cu-like"/>
    <property type="match status" value="1"/>
</dbReference>
<dbReference type="InterPro" id="IPR018303">
    <property type="entry name" value="ATPase_P-typ_P_site"/>
</dbReference>
<feature type="transmembrane region" description="Helical" evidence="12">
    <location>
        <begin position="177"/>
        <end position="198"/>
    </location>
</feature>
<keyword evidence="8 12" id="KW-1133">Transmembrane helix</keyword>
<dbReference type="Pfam" id="PF00403">
    <property type="entry name" value="HMA"/>
    <property type="match status" value="1"/>
</dbReference>
<dbReference type="PANTHER" id="PTHR46594">
    <property type="entry name" value="P-TYPE CATION-TRANSPORTING ATPASE"/>
    <property type="match status" value="1"/>
</dbReference>
<dbReference type="STRING" id="3469.A0A4Y7LFI1"/>
<dbReference type="SFLD" id="SFLDG00002">
    <property type="entry name" value="C1.7:_P-type_atpase_like"/>
    <property type="match status" value="1"/>
</dbReference>
<dbReference type="GO" id="GO:0016020">
    <property type="term" value="C:membrane"/>
    <property type="evidence" value="ECO:0007669"/>
    <property type="project" value="UniProtKB-SubCell"/>
</dbReference>
<keyword evidence="3" id="KW-0813">Transport</keyword>
<keyword evidence="11 12" id="KW-0472">Membrane</keyword>
<dbReference type="GO" id="GO:0005524">
    <property type="term" value="F:ATP binding"/>
    <property type="evidence" value="ECO:0007669"/>
    <property type="project" value="UniProtKB-UniRule"/>
</dbReference>
<dbReference type="SUPFAM" id="SSF81653">
    <property type="entry name" value="Calcium ATPase, transduction domain A"/>
    <property type="match status" value="1"/>
</dbReference>
<keyword evidence="7" id="KW-1278">Translocase</keyword>
<evidence type="ECO:0000256" key="3">
    <source>
        <dbReference type="ARBA" id="ARBA00022448"/>
    </source>
</evidence>
<feature type="transmembrane region" description="Helical" evidence="12">
    <location>
        <begin position="283"/>
        <end position="302"/>
    </location>
</feature>
<dbReference type="InterPro" id="IPR044492">
    <property type="entry name" value="P_typ_ATPase_HD_dom"/>
</dbReference>
<dbReference type="InterPro" id="IPR001757">
    <property type="entry name" value="P_typ_ATPase"/>
</dbReference>
<dbReference type="Gramene" id="RZC84264">
    <property type="protein sequence ID" value="RZC84264"/>
    <property type="gene ID" value="C5167_047049"/>
</dbReference>
<keyword evidence="5 12" id="KW-0479">Metal-binding</keyword>
<evidence type="ECO:0000256" key="8">
    <source>
        <dbReference type="ARBA" id="ARBA00022989"/>
    </source>
</evidence>
<sequence>MTESSSSTTFQSSSLCRFRIQGMTCSACSLGIESTLQNIHGVKRATVALATEIAEVEFDAGLVTLSQLLEASEDMGFEVSVISSDENTTTLYLKLENSIGDEELLKTSSIAKLKGIEAVELDQSNKRLTISYLSDLIGPRNIISELESSGVKASLLDEKEKQAFELKNSDITNSYRSFLWSLVFTIPVFFTSMVFSYIPSFKQGFLERRVVNMLTFGTLFRGVLSTPVQFVIGWKFYVGAYKAMKMHCANMDCLVVVGTNAAYFYSVYVVIRSSTSKDFDNKDFFETTTMLISFILLGKYLVALSKGRTSDAISKLMKLAPETARLMVYDEEGRLTAEEVIDRRLVEKNDLVKVLPGEKVSVDGLVVMGESQVDESMITGESKWVSKANGDEVIGGTMNGSGVLQVRVTCVGSDTAVSRIIRLVEGAQMEKAPVQKLADRISQYFVPLVVGCGVVTWACWYTLGMLGLYPGEWVPSYMDKFELALQFGISVVVVACPCALGLATPTAVMVGTGVGASQGVLIKGGQALENSHKVNCVVFDKTGTLTAGKPTVVTTNLLTNMSLLEFYQLVAATEVNSEHPLAKAMVEHAENHVQMQAWPEASDFESFTGHGVKGTVNEKRILIGNKGLMQKFDHHIPSVAIDFLDAAQCLGHTAVLVAVDGHVVGVIAISDPVKPEASRVVSILKRMGLKTLMVTGDSQMTANVVAKEVGIDFVMAEAKPEEKAQKIRELQREGLTVAMVGDGINDSPALAVADVGMAIGAGSDIAIEVANIVLMRSNLEDVVTAIDLSTKSFNRIRLNYVWALAYNVMAIPIAAGALYPFVRFRLPPWVAGAAMGASSVSVVCSSLLLKYYKRPRELDSLELQGIEVE</sequence>
<dbReference type="NCBIfam" id="TIGR01525">
    <property type="entry name" value="ATPase-IB_hvy"/>
    <property type="match status" value="1"/>
</dbReference>
<dbReference type="InterPro" id="IPR017969">
    <property type="entry name" value="Heavy-metal-associated_CS"/>
</dbReference>
<name>A0A4Y7LFI1_PAPSO</name>
<dbReference type="SUPFAM" id="SSF81665">
    <property type="entry name" value="Calcium ATPase, transmembrane domain M"/>
    <property type="match status" value="1"/>
</dbReference>
<dbReference type="CDD" id="cd00371">
    <property type="entry name" value="HMA"/>
    <property type="match status" value="1"/>
</dbReference>
<feature type="transmembrane region" description="Helical" evidence="12">
    <location>
        <begin position="249"/>
        <end position="271"/>
    </location>
</feature>
<keyword evidence="15" id="KW-1185">Reference proteome</keyword>
<evidence type="ECO:0000256" key="9">
    <source>
        <dbReference type="ARBA" id="ARBA00023008"/>
    </source>
</evidence>
<dbReference type="PRINTS" id="PR00119">
    <property type="entry name" value="CATATPASE"/>
</dbReference>
<dbReference type="PROSITE" id="PS00154">
    <property type="entry name" value="ATPASE_E1_E2"/>
    <property type="match status" value="1"/>
</dbReference>
<dbReference type="PRINTS" id="PR00942">
    <property type="entry name" value="CUATPASEI"/>
</dbReference>
<evidence type="ECO:0000256" key="2">
    <source>
        <dbReference type="ARBA" id="ARBA00006024"/>
    </source>
</evidence>
<keyword evidence="12" id="KW-0547">Nucleotide-binding</keyword>
<feature type="transmembrane region" description="Helical" evidence="12">
    <location>
        <begin position="828"/>
        <end position="849"/>
    </location>
</feature>
<dbReference type="FunFam" id="3.40.50.1000:FF:000031">
    <property type="entry name" value="Probable copper-transporting ATPase HMA5"/>
    <property type="match status" value="1"/>
</dbReference>
<dbReference type="InterPro" id="IPR059000">
    <property type="entry name" value="ATPase_P-type_domA"/>
</dbReference>
<dbReference type="FunFam" id="3.30.70.100:FF:000005">
    <property type="entry name" value="Copper-exporting P-type ATPase A"/>
    <property type="match status" value="1"/>
</dbReference>
<dbReference type="Pfam" id="PF00702">
    <property type="entry name" value="Hydrolase"/>
    <property type="match status" value="1"/>
</dbReference>
<proteinExistence type="inferred from homology"/>
<feature type="transmembrane region" description="Helical" evidence="12">
    <location>
        <begin position="483"/>
        <end position="503"/>
    </location>
</feature>
<keyword evidence="4 12" id="KW-0812">Transmembrane</keyword>
<dbReference type="Pfam" id="PF00122">
    <property type="entry name" value="E1-E2_ATPase"/>
    <property type="match status" value="1"/>
</dbReference>
<evidence type="ECO:0000256" key="7">
    <source>
        <dbReference type="ARBA" id="ARBA00022967"/>
    </source>
</evidence>
<protein>
    <recommendedName>
        <fullName evidence="13">HMA domain-containing protein</fullName>
    </recommendedName>
</protein>
<dbReference type="OrthoDB" id="432719at2759"/>
<feature type="domain" description="HMA" evidence="13">
    <location>
        <begin position="14"/>
        <end position="80"/>
    </location>
</feature>
<dbReference type="PRINTS" id="PR00943">
    <property type="entry name" value="CUATPASE"/>
</dbReference>
<dbReference type="AlphaFoldDB" id="A0A4Y7LFI1"/>
<evidence type="ECO:0000256" key="1">
    <source>
        <dbReference type="ARBA" id="ARBA00004370"/>
    </source>
</evidence>
<dbReference type="SUPFAM" id="SSF56784">
    <property type="entry name" value="HAD-like"/>
    <property type="match status" value="1"/>
</dbReference>
<dbReference type="InterPro" id="IPR036412">
    <property type="entry name" value="HAD-like_sf"/>
</dbReference>
<dbReference type="Proteomes" id="UP000316621">
    <property type="component" value="Chromosome 11"/>
</dbReference>
<dbReference type="InterPro" id="IPR027256">
    <property type="entry name" value="P-typ_ATPase_IB"/>
</dbReference>
<dbReference type="InterPro" id="IPR023214">
    <property type="entry name" value="HAD_sf"/>
</dbReference>
<dbReference type="EMBL" id="CM010725">
    <property type="protein sequence ID" value="RZC84264.1"/>
    <property type="molecule type" value="Genomic_DNA"/>
</dbReference>
<dbReference type="GO" id="GO:0016887">
    <property type="term" value="F:ATP hydrolysis activity"/>
    <property type="evidence" value="ECO:0007669"/>
    <property type="project" value="InterPro"/>
</dbReference>
<dbReference type="PROSITE" id="PS01047">
    <property type="entry name" value="HMA_1"/>
    <property type="match status" value="1"/>
</dbReference>
<dbReference type="Gene3D" id="2.70.150.10">
    <property type="entry name" value="Calcium-transporting ATPase, cytoplasmic transduction domain A"/>
    <property type="match status" value="1"/>
</dbReference>
<dbReference type="FunFam" id="2.70.150.10:FF:000002">
    <property type="entry name" value="Copper-transporting ATPase 1, putative"/>
    <property type="match status" value="1"/>
</dbReference>
<dbReference type="InterPro" id="IPR008250">
    <property type="entry name" value="ATPase_P-typ_transduc_dom_A_sf"/>
</dbReference>
<reference evidence="14 15" key="1">
    <citation type="journal article" date="2018" name="Science">
        <title>The opium poppy genome and morphinan production.</title>
        <authorList>
            <person name="Guo L."/>
            <person name="Winzer T."/>
            <person name="Yang X."/>
            <person name="Li Y."/>
            <person name="Ning Z."/>
            <person name="He Z."/>
            <person name="Teodor R."/>
            <person name="Lu Y."/>
            <person name="Bowser T.A."/>
            <person name="Graham I.A."/>
            <person name="Ye K."/>
        </authorList>
    </citation>
    <scope>NUCLEOTIDE SEQUENCE [LARGE SCALE GENOMIC DNA]</scope>
    <source>
        <strain evidence="15">cv. HN1</strain>
        <tissue evidence="14">Leaves</tissue>
    </source>
</reference>
<evidence type="ECO:0000256" key="12">
    <source>
        <dbReference type="RuleBase" id="RU362081"/>
    </source>
</evidence>
<evidence type="ECO:0000256" key="11">
    <source>
        <dbReference type="ARBA" id="ARBA00023136"/>
    </source>
</evidence>
<feature type="transmembrane region" description="Helical" evidence="12">
    <location>
        <begin position="218"/>
        <end position="237"/>
    </location>
</feature>
<evidence type="ECO:0000313" key="14">
    <source>
        <dbReference type="EMBL" id="RZC84264.1"/>
    </source>
</evidence>
<dbReference type="InterPro" id="IPR023299">
    <property type="entry name" value="ATPase_P-typ_cyto_dom_N"/>
</dbReference>
<dbReference type="InterPro" id="IPR036163">
    <property type="entry name" value="HMA_dom_sf"/>
</dbReference>
<keyword evidence="6" id="KW-0677">Repeat</keyword>
<feature type="transmembrane region" description="Helical" evidence="12">
    <location>
        <begin position="444"/>
        <end position="463"/>
    </location>
</feature>